<dbReference type="InterPro" id="IPR047126">
    <property type="entry name" value="RNF141-like"/>
</dbReference>
<keyword evidence="2" id="KW-1185">Reference proteome</keyword>
<name>A0ABQ8LS82_LABRO</name>
<dbReference type="Proteomes" id="UP000830375">
    <property type="component" value="Unassembled WGS sequence"/>
</dbReference>
<evidence type="ECO:0000313" key="2">
    <source>
        <dbReference type="Proteomes" id="UP000830375"/>
    </source>
</evidence>
<evidence type="ECO:0000313" key="1">
    <source>
        <dbReference type="EMBL" id="KAI2653492.1"/>
    </source>
</evidence>
<dbReference type="PANTHER" id="PTHR12109">
    <property type="entry name" value="RING FINGER PROTEIN 141-RELATED"/>
    <property type="match status" value="1"/>
</dbReference>
<proteinExistence type="predicted"/>
<organism evidence="1 2">
    <name type="scientific">Labeo rohita</name>
    <name type="common">Indian major carp</name>
    <name type="synonym">Cyprinus rohita</name>
    <dbReference type="NCBI Taxonomy" id="84645"/>
    <lineage>
        <taxon>Eukaryota</taxon>
        <taxon>Metazoa</taxon>
        <taxon>Chordata</taxon>
        <taxon>Craniata</taxon>
        <taxon>Vertebrata</taxon>
        <taxon>Euteleostomi</taxon>
        <taxon>Actinopterygii</taxon>
        <taxon>Neopterygii</taxon>
        <taxon>Teleostei</taxon>
        <taxon>Ostariophysi</taxon>
        <taxon>Cypriniformes</taxon>
        <taxon>Cyprinidae</taxon>
        <taxon>Labeoninae</taxon>
        <taxon>Labeonini</taxon>
        <taxon>Labeo</taxon>
    </lineage>
</organism>
<gene>
    <name evidence="1" type="ORF">H4Q32_013760</name>
</gene>
<dbReference type="PANTHER" id="PTHR12109:SF3">
    <property type="entry name" value="RING FINGER PROTEIN 141"/>
    <property type="match status" value="1"/>
</dbReference>
<sequence length="235" mass="25796">MDFTIERDRDIINPRQGFLAIILLVILNICLEKTNVSRPPSGAKMGQQFSGQAVTRLPEKLIKHVGLVRDSGYLTYDEFLGRVAELNDVTAKLASGQKKHLLFEVQPGSDATALWKVVVRIVCTKINKEDGMVEASRIMNLYQFIQLYKDITSQAAEVLSSEAGAEGTSGPLSSEATCQASMWMGRSGQSRNCPVCRIQVTAANESWVMSDAPTEEDIAGYILNLADEAGHPHRP</sequence>
<comment type="caution">
    <text evidence="1">The sequence shown here is derived from an EMBL/GenBank/DDBJ whole genome shotgun (WGS) entry which is preliminary data.</text>
</comment>
<accession>A0ABQ8LS82</accession>
<reference evidence="1 2" key="1">
    <citation type="submission" date="2022-01" db="EMBL/GenBank/DDBJ databases">
        <title>A high-quality chromosome-level genome assembly of rohu carp, Labeo rohita.</title>
        <authorList>
            <person name="Arick M.A. II"/>
            <person name="Hsu C.-Y."/>
            <person name="Magbanua Z."/>
            <person name="Pechanova O."/>
            <person name="Grover C."/>
            <person name="Miller E."/>
            <person name="Thrash A."/>
            <person name="Ezzel L."/>
            <person name="Alam S."/>
            <person name="Benzie J."/>
            <person name="Hamilton M."/>
            <person name="Karsi A."/>
            <person name="Lawrence M.L."/>
            <person name="Peterson D.G."/>
        </authorList>
    </citation>
    <scope>NUCLEOTIDE SEQUENCE [LARGE SCALE GENOMIC DNA]</scope>
    <source>
        <strain evidence="2">BAU-BD-2019</strain>
        <tissue evidence="1">Blood</tissue>
    </source>
</reference>
<protein>
    <submittedName>
        <fullName evidence="1">RING finger protein 141</fullName>
    </submittedName>
</protein>
<dbReference type="EMBL" id="JACTAM010000018">
    <property type="protein sequence ID" value="KAI2653492.1"/>
    <property type="molecule type" value="Genomic_DNA"/>
</dbReference>